<dbReference type="EMBL" id="BGZK01001238">
    <property type="protein sequence ID" value="GBP75156.1"/>
    <property type="molecule type" value="Genomic_DNA"/>
</dbReference>
<keyword evidence="2" id="KW-1185">Reference proteome</keyword>
<gene>
    <name evidence="1" type="ORF">EVAR_90325_1</name>
</gene>
<sequence length="115" mass="13258">MIAWTDFVTSQSRRSVWASFHFKRCCKLPQHDMFHVGDFDLQTASYDTGVAWFHIEKYLTVQSFSQEGVLGRSRHGRQDNAAHYIILDRKWPIPLGVLVRFRRGDTGRAAVDSAT</sequence>
<proteinExistence type="predicted"/>
<organism evidence="1 2">
    <name type="scientific">Eumeta variegata</name>
    <name type="common">Bagworm moth</name>
    <name type="synonym">Eumeta japonica</name>
    <dbReference type="NCBI Taxonomy" id="151549"/>
    <lineage>
        <taxon>Eukaryota</taxon>
        <taxon>Metazoa</taxon>
        <taxon>Ecdysozoa</taxon>
        <taxon>Arthropoda</taxon>
        <taxon>Hexapoda</taxon>
        <taxon>Insecta</taxon>
        <taxon>Pterygota</taxon>
        <taxon>Neoptera</taxon>
        <taxon>Endopterygota</taxon>
        <taxon>Lepidoptera</taxon>
        <taxon>Glossata</taxon>
        <taxon>Ditrysia</taxon>
        <taxon>Tineoidea</taxon>
        <taxon>Psychidae</taxon>
        <taxon>Oiketicinae</taxon>
        <taxon>Eumeta</taxon>
    </lineage>
</organism>
<accession>A0A4C1YG70</accession>
<dbReference type="AlphaFoldDB" id="A0A4C1YG70"/>
<dbReference type="Proteomes" id="UP000299102">
    <property type="component" value="Unassembled WGS sequence"/>
</dbReference>
<evidence type="ECO:0000313" key="1">
    <source>
        <dbReference type="EMBL" id="GBP75156.1"/>
    </source>
</evidence>
<comment type="caution">
    <text evidence="1">The sequence shown here is derived from an EMBL/GenBank/DDBJ whole genome shotgun (WGS) entry which is preliminary data.</text>
</comment>
<name>A0A4C1YG70_EUMVA</name>
<evidence type="ECO:0000313" key="2">
    <source>
        <dbReference type="Proteomes" id="UP000299102"/>
    </source>
</evidence>
<reference evidence="1 2" key="1">
    <citation type="journal article" date="2019" name="Commun. Biol.">
        <title>The bagworm genome reveals a unique fibroin gene that provides high tensile strength.</title>
        <authorList>
            <person name="Kono N."/>
            <person name="Nakamura H."/>
            <person name="Ohtoshi R."/>
            <person name="Tomita M."/>
            <person name="Numata K."/>
            <person name="Arakawa K."/>
        </authorList>
    </citation>
    <scope>NUCLEOTIDE SEQUENCE [LARGE SCALE GENOMIC DNA]</scope>
</reference>
<protein>
    <submittedName>
        <fullName evidence="1">Uncharacterized protein</fullName>
    </submittedName>
</protein>